<dbReference type="PANTHER" id="PTHR13504:SF34">
    <property type="entry name" value="PROTEIN ADENYLYLTRANSFERASE FICD"/>
    <property type="match status" value="1"/>
</dbReference>
<comment type="caution">
    <text evidence="10">The sequence shown here is derived from an EMBL/GenBank/DDBJ whole genome shotgun (WGS) entry which is preliminary data.</text>
</comment>
<dbReference type="EMBL" id="JASNQZ010000012">
    <property type="protein sequence ID" value="KAL0950191.1"/>
    <property type="molecule type" value="Genomic_DNA"/>
</dbReference>
<gene>
    <name evidence="10" type="ORF">HGRIS_010182</name>
</gene>
<evidence type="ECO:0000256" key="7">
    <source>
        <dbReference type="ARBA" id="ARBA00022989"/>
    </source>
</evidence>
<dbReference type="Gene3D" id="1.10.3290.10">
    <property type="entry name" value="Fido-like domain"/>
    <property type="match status" value="1"/>
</dbReference>
<keyword evidence="3" id="KW-0677">Repeat</keyword>
<keyword evidence="8" id="KW-0472">Membrane</keyword>
<dbReference type="PANTHER" id="PTHR13504">
    <property type="entry name" value="FIDO DOMAIN-CONTAINING PROTEIN DDB_G0283145"/>
    <property type="match status" value="1"/>
</dbReference>
<comment type="subcellular location">
    <subcellularLocation>
        <location evidence="1">Membrane</location>
        <topology evidence="1">Single-pass membrane protein</topology>
    </subcellularLocation>
</comment>
<dbReference type="PROSITE" id="PS51459">
    <property type="entry name" value="FIDO"/>
    <property type="match status" value="1"/>
</dbReference>
<accession>A0ABR3J3G7</accession>
<keyword evidence="5" id="KW-0802">TPR repeat</keyword>
<evidence type="ECO:0000313" key="10">
    <source>
        <dbReference type="EMBL" id="KAL0950191.1"/>
    </source>
</evidence>
<evidence type="ECO:0000313" key="11">
    <source>
        <dbReference type="Proteomes" id="UP001556367"/>
    </source>
</evidence>
<evidence type="ECO:0000256" key="4">
    <source>
        <dbReference type="ARBA" id="ARBA00022741"/>
    </source>
</evidence>
<evidence type="ECO:0000256" key="2">
    <source>
        <dbReference type="ARBA" id="ARBA00022692"/>
    </source>
</evidence>
<protein>
    <recommendedName>
        <fullName evidence="9">Fido domain-containing protein</fullName>
    </recommendedName>
</protein>
<evidence type="ECO:0000256" key="1">
    <source>
        <dbReference type="ARBA" id="ARBA00004167"/>
    </source>
</evidence>
<keyword evidence="2" id="KW-0812">Transmembrane</keyword>
<evidence type="ECO:0000256" key="5">
    <source>
        <dbReference type="ARBA" id="ARBA00022803"/>
    </source>
</evidence>
<sequence length="407" mass="45905">MLFSTSIRILQILQDPDVTANITDEERSQIHLVAKLPLDQRLYLFEGLIERYGPQPYFLAQLADVVSSAGSSSVASTLWQKAQAELRLKGKISPEFDQYVEDLVNDAKKEADEIWMRSLKLTCAQEWKPTRKFSFPVQLPKAPEGHDVILSEWKFFAPSGSQMFTAYLKKLAIETNHIESTFLLTEGSTRDLVRRGISEGAVSYLDDSALKDPAKIKSILNDTLAAYDLLEPLVDRPEGLDVPTICQIHARLMKNCRMLEGYVAAGETRSATRKTVVIQGAYKIQCCPFVEVDEELEYICKMSKQWIKSWANPFATAAWIHLILVRCHPFDDGNGRLTRIVASIPLMRSGYPPICLSLNRRSQYYQGIQKAYDGDYSALAQCFFDGMCDTLDTLKLLDESMSNEMGA</sequence>
<dbReference type="InterPro" id="IPR003812">
    <property type="entry name" value="Fido"/>
</dbReference>
<feature type="domain" description="Fido" evidence="9">
    <location>
        <begin position="240"/>
        <end position="385"/>
    </location>
</feature>
<dbReference type="Proteomes" id="UP001556367">
    <property type="component" value="Unassembled WGS sequence"/>
</dbReference>
<dbReference type="SUPFAM" id="SSF140931">
    <property type="entry name" value="Fic-like"/>
    <property type="match status" value="1"/>
</dbReference>
<keyword evidence="6" id="KW-0067">ATP-binding</keyword>
<dbReference type="Pfam" id="PF02661">
    <property type="entry name" value="Fic"/>
    <property type="match status" value="1"/>
</dbReference>
<evidence type="ECO:0000256" key="8">
    <source>
        <dbReference type="ARBA" id="ARBA00023136"/>
    </source>
</evidence>
<reference evidence="11" key="1">
    <citation type="submission" date="2024-06" db="EMBL/GenBank/DDBJ databases">
        <title>Multi-omics analyses provide insights into the biosynthesis of the anticancer antibiotic pleurotin in Hohenbuehelia grisea.</title>
        <authorList>
            <person name="Weaver J.A."/>
            <person name="Alberti F."/>
        </authorList>
    </citation>
    <scope>NUCLEOTIDE SEQUENCE [LARGE SCALE GENOMIC DNA]</scope>
    <source>
        <strain evidence="11">T-177</strain>
    </source>
</reference>
<dbReference type="InterPro" id="IPR036597">
    <property type="entry name" value="Fido-like_dom_sf"/>
</dbReference>
<organism evidence="10 11">
    <name type="scientific">Hohenbuehelia grisea</name>
    <dbReference type="NCBI Taxonomy" id="104357"/>
    <lineage>
        <taxon>Eukaryota</taxon>
        <taxon>Fungi</taxon>
        <taxon>Dikarya</taxon>
        <taxon>Basidiomycota</taxon>
        <taxon>Agaricomycotina</taxon>
        <taxon>Agaricomycetes</taxon>
        <taxon>Agaricomycetidae</taxon>
        <taxon>Agaricales</taxon>
        <taxon>Pleurotineae</taxon>
        <taxon>Pleurotaceae</taxon>
        <taxon>Hohenbuehelia</taxon>
    </lineage>
</organism>
<evidence type="ECO:0000259" key="9">
    <source>
        <dbReference type="PROSITE" id="PS51459"/>
    </source>
</evidence>
<keyword evidence="11" id="KW-1185">Reference proteome</keyword>
<dbReference type="InterPro" id="IPR040198">
    <property type="entry name" value="Fido_containing"/>
</dbReference>
<evidence type="ECO:0000256" key="6">
    <source>
        <dbReference type="ARBA" id="ARBA00022840"/>
    </source>
</evidence>
<keyword evidence="4" id="KW-0547">Nucleotide-binding</keyword>
<keyword evidence="7" id="KW-1133">Transmembrane helix</keyword>
<proteinExistence type="predicted"/>
<evidence type="ECO:0000256" key="3">
    <source>
        <dbReference type="ARBA" id="ARBA00022737"/>
    </source>
</evidence>
<name>A0ABR3J3G7_9AGAR</name>